<dbReference type="Proteomes" id="UP000076532">
    <property type="component" value="Unassembled WGS sequence"/>
</dbReference>
<evidence type="ECO:0000313" key="2">
    <source>
        <dbReference type="EMBL" id="KZP07619.1"/>
    </source>
</evidence>
<name>A0A165WG48_9AGAM</name>
<organism evidence="2 3">
    <name type="scientific">Athelia psychrophila</name>
    <dbReference type="NCBI Taxonomy" id="1759441"/>
    <lineage>
        <taxon>Eukaryota</taxon>
        <taxon>Fungi</taxon>
        <taxon>Dikarya</taxon>
        <taxon>Basidiomycota</taxon>
        <taxon>Agaricomycotina</taxon>
        <taxon>Agaricomycetes</taxon>
        <taxon>Agaricomycetidae</taxon>
        <taxon>Atheliales</taxon>
        <taxon>Atheliaceae</taxon>
        <taxon>Athelia</taxon>
    </lineage>
</organism>
<dbReference type="EMBL" id="KV417745">
    <property type="protein sequence ID" value="KZP07619.1"/>
    <property type="molecule type" value="Genomic_DNA"/>
</dbReference>
<keyword evidence="3" id="KW-1185">Reference proteome</keyword>
<dbReference type="OrthoDB" id="2688021at2759"/>
<reference evidence="2 3" key="1">
    <citation type="journal article" date="2016" name="Mol. Biol. Evol.">
        <title>Comparative Genomics of Early-Diverging Mushroom-Forming Fungi Provides Insights into the Origins of Lignocellulose Decay Capabilities.</title>
        <authorList>
            <person name="Nagy L.G."/>
            <person name="Riley R."/>
            <person name="Tritt A."/>
            <person name="Adam C."/>
            <person name="Daum C."/>
            <person name="Floudas D."/>
            <person name="Sun H."/>
            <person name="Yadav J.S."/>
            <person name="Pangilinan J."/>
            <person name="Larsson K.H."/>
            <person name="Matsuura K."/>
            <person name="Barry K."/>
            <person name="Labutti K."/>
            <person name="Kuo R."/>
            <person name="Ohm R.A."/>
            <person name="Bhattacharya S.S."/>
            <person name="Shirouzu T."/>
            <person name="Yoshinaga Y."/>
            <person name="Martin F.M."/>
            <person name="Grigoriev I.V."/>
            <person name="Hibbett D.S."/>
        </authorList>
    </citation>
    <scope>NUCLEOTIDE SEQUENCE [LARGE SCALE GENOMIC DNA]</scope>
    <source>
        <strain evidence="2 3">CBS 109695</strain>
    </source>
</reference>
<sequence length="68" mass="7562">MTCIMFRRNRGAQPAAFGHIQTLVDVIDVWAPKIYWGYKASNKSTGHAGTSEWPLPPMASKPDMSQIV</sequence>
<gene>
    <name evidence="2" type="ORF">FIBSPDRAFT_803859</name>
</gene>
<protein>
    <submittedName>
        <fullName evidence="2">Uncharacterized protein</fullName>
    </submittedName>
</protein>
<evidence type="ECO:0000313" key="3">
    <source>
        <dbReference type="Proteomes" id="UP000076532"/>
    </source>
</evidence>
<dbReference type="STRING" id="436010.A0A165WG48"/>
<feature type="region of interest" description="Disordered" evidence="1">
    <location>
        <begin position="43"/>
        <end position="68"/>
    </location>
</feature>
<proteinExistence type="predicted"/>
<dbReference type="AlphaFoldDB" id="A0A165WG48"/>
<accession>A0A165WG48</accession>
<evidence type="ECO:0000256" key="1">
    <source>
        <dbReference type="SAM" id="MobiDB-lite"/>
    </source>
</evidence>